<dbReference type="Proteomes" id="UP000005546">
    <property type="component" value="Unassembled WGS sequence"/>
</dbReference>
<name>F3QPM8_9BACT</name>
<dbReference type="STRING" id="762982.HMPREF9442_00115"/>
<protein>
    <submittedName>
        <fullName evidence="1">Uncharacterized protein</fullName>
    </submittedName>
</protein>
<gene>
    <name evidence="1" type="ORF">HMPREF9442_00115</name>
</gene>
<dbReference type="HOGENOM" id="CLU_3186910_0_0_10"/>
<dbReference type="EMBL" id="AFBR01000001">
    <property type="protein sequence ID" value="EGG58222.1"/>
    <property type="molecule type" value="Genomic_DNA"/>
</dbReference>
<keyword evidence="2" id="KW-1185">Reference proteome</keyword>
<proteinExistence type="predicted"/>
<comment type="caution">
    <text evidence="1">The sequence shown here is derived from an EMBL/GenBank/DDBJ whole genome shotgun (WGS) entry which is preliminary data.</text>
</comment>
<dbReference type="AlphaFoldDB" id="F3QPM8"/>
<reference evidence="1 2" key="1">
    <citation type="submission" date="2011-02" db="EMBL/GenBank/DDBJ databases">
        <authorList>
            <person name="Weinstock G."/>
            <person name="Sodergren E."/>
            <person name="Clifton S."/>
            <person name="Fulton L."/>
            <person name="Fulton B."/>
            <person name="Courtney L."/>
            <person name="Fronick C."/>
            <person name="Harrison M."/>
            <person name="Strong C."/>
            <person name="Farmer C."/>
            <person name="Delahaunty K."/>
            <person name="Markovic C."/>
            <person name="Hall O."/>
            <person name="Minx P."/>
            <person name="Tomlinson C."/>
            <person name="Mitreva M."/>
            <person name="Hou S."/>
            <person name="Chen J."/>
            <person name="Wollam A."/>
            <person name="Pepin K.H."/>
            <person name="Johnson M."/>
            <person name="Bhonagiri V."/>
            <person name="Zhang X."/>
            <person name="Suruliraj S."/>
            <person name="Warren W."/>
            <person name="Chinwalla A."/>
            <person name="Mardis E.R."/>
            <person name="Wilson R.K."/>
        </authorList>
    </citation>
    <scope>NUCLEOTIDE SEQUENCE [LARGE SCALE GENOMIC DNA]</scope>
    <source>
        <strain evidence="1 2">YIT 11841</strain>
    </source>
</reference>
<accession>F3QPM8</accession>
<organism evidence="1 2">
    <name type="scientific">Paraprevotella xylaniphila YIT 11841</name>
    <dbReference type="NCBI Taxonomy" id="762982"/>
    <lineage>
        <taxon>Bacteria</taxon>
        <taxon>Pseudomonadati</taxon>
        <taxon>Bacteroidota</taxon>
        <taxon>Bacteroidia</taxon>
        <taxon>Bacteroidales</taxon>
        <taxon>Prevotellaceae</taxon>
        <taxon>Paraprevotella</taxon>
    </lineage>
</organism>
<evidence type="ECO:0000313" key="2">
    <source>
        <dbReference type="Proteomes" id="UP000005546"/>
    </source>
</evidence>
<evidence type="ECO:0000313" key="1">
    <source>
        <dbReference type="EMBL" id="EGG58222.1"/>
    </source>
</evidence>
<sequence>MFLGRFLWVDYFASLPEAARNERFSEVADCHFGILLFLFRPKAVLS</sequence>